<dbReference type="InterPro" id="IPR036388">
    <property type="entry name" value="WH-like_DNA-bd_sf"/>
</dbReference>
<dbReference type="Gramene" id="TRITD4Av1G262080.1">
    <property type="protein sequence ID" value="TRITD4Av1G262080.1"/>
    <property type="gene ID" value="TRITD4Av1G262080"/>
</dbReference>
<dbReference type="EMBL" id="LT934117">
    <property type="protein sequence ID" value="VAI00155.1"/>
    <property type="molecule type" value="Genomic_DNA"/>
</dbReference>
<dbReference type="InterPro" id="IPR058922">
    <property type="entry name" value="WHD_DRP"/>
</dbReference>
<dbReference type="Pfam" id="PF23598">
    <property type="entry name" value="LRR_14"/>
    <property type="match status" value="1"/>
</dbReference>
<evidence type="ECO:0008006" key="8">
    <source>
        <dbReference type="Google" id="ProtNLM"/>
    </source>
</evidence>
<dbReference type="SUPFAM" id="SSF52058">
    <property type="entry name" value="L domain-like"/>
    <property type="match status" value="1"/>
</dbReference>
<keyword evidence="2" id="KW-0611">Plant defense</keyword>
<keyword evidence="7" id="KW-1185">Reference proteome</keyword>
<evidence type="ECO:0000313" key="6">
    <source>
        <dbReference type="EMBL" id="VAI00155.1"/>
    </source>
</evidence>
<name>A0A9R0SWA2_TRITD</name>
<evidence type="ECO:0000259" key="5">
    <source>
        <dbReference type="Pfam" id="PF23598"/>
    </source>
</evidence>
<evidence type="ECO:0000256" key="1">
    <source>
        <dbReference type="ARBA" id="ARBA00022737"/>
    </source>
</evidence>
<organism evidence="6 7">
    <name type="scientific">Triticum turgidum subsp. durum</name>
    <name type="common">Durum wheat</name>
    <name type="synonym">Triticum durum</name>
    <dbReference type="NCBI Taxonomy" id="4567"/>
    <lineage>
        <taxon>Eukaryota</taxon>
        <taxon>Viridiplantae</taxon>
        <taxon>Streptophyta</taxon>
        <taxon>Embryophyta</taxon>
        <taxon>Tracheophyta</taxon>
        <taxon>Spermatophyta</taxon>
        <taxon>Magnoliopsida</taxon>
        <taxon>Liliopsida</taxon>
        <taxon>Poales</taxon>
        <taxon>Poaceae</taxon>
        <taxon>BOP clade</taxon>
        <taxon>Pooideae</taxon>
        <taxon>Triticodae</taxon>
        <taxon>Triticeae</taxon>
        <taxon>Triticinae</taxon>
        <taxon>Triticum</taxon>
    </lineage>
</organism>
<dbReference type="AlphaFoldDB" id="A0A9R0SWA2"/>
<evidence type="ECO:0000313" key="7">
    <source>
        <dbReference type="Proteomes" id="UP000324705"/>
    </source>
</evidence>
<evidence type="ECO:0000256" key="3">
    <source>
        <dbReference type="SAM" id="MobiDB-lite"/>
    </source>
</evidence>
<dbReference type="Gene3D" id="1.10.10.10">
    <property type="entry name" value="Winged helix-like DNA-binding domain superfamily/Winged helix DNA-binding domain"/>
    <property type="match status" value="1"/>
</dbReference>
<dbReference type="PANTHER" id="PTHR23155:SF1167">
    <property type="entry name" value="OS08G0412100 PROTEIN"/>
    <property type="match status" value="1"/>
</dbReference>
<accession>A0A9R0SWA2</accession>
<evidence type="ECO:0000259" key="4">
    <source>
        <dbReference type="Pfam" id="PF23559"/>
    </source>
</evidence>
<feature type="region of interest" description="Disordered" evidence="3">
    <location>
        <begin position="605"/>
        <end position="634"/>
    </location>
</feature>
<keyword evidence="1" id="KW-0677">Repeat</keyword>
<feature type="domain" description="Disease resistance R13L4/SHOC-2-like LRR" evidence="5">
    <location>
        <begin position="234"/>
        <end position="599"/>
    </location>
</feature>
<dbReference type="Pfam" id="PF23559">
    <property type="entry name" value="WHD_DRP"/>
    <property type="match status" value="1"/>
</dbReference>
<dbReference type="Gene3D" id="3.80.10.10">
    <property type="entry name" value="Ribonuclease Inhibitor"/>
    <property type="match status" value="1"/>
</dbReference>
<sequence>MDPEWSFRGRRWFYGPDEEDVAARMKPDMVGQGFDRDHPIVRMCGGVPLALLCMFSAMRMVREQQQLGVHVKACVVQDMIKKQVKQSGIQNTPGFEPLVESLQLDYTDLPHHMLKTCLLYCSVYPENYSFHMNDLVMRWVAEGFTYKEATGKDYFEELCNRGFMMRLQYALGMPYYQMNPMMRYFLRWKSREDNFITCSSDITSAYASPVHRLCIDDHQDDDGADPFSGLDWSQIRSLVVFEGAERYVPFEKLENVRVLDLQYLNFEFRALGNHHVKDICGLLRVRHLFGLEGRKISEIPPEIARLQYLETLQISKTSIRELPTEIGDLQQLKTLDVSNNSALAELPRETGELQNLKRLLLKYTEVVTLPAGIRGLKNLKILEGDRISSAIPWEAGGQFSKLEAVPECIRKAWKNSDLLSELAGEILSIKLHVSCVSGGGLILGTKHMHIPRWIKDHFNDLRYLDIMVCKLEEQDLEILREMYYLYDLTLRFQVVPRKPIAISGEGFRWLETLVVDSRTPPLITFQEGAMPRLEILSFEFQFNGGPPANRDPLGIKHLRDLEAVEFRCNEEWYGGAESIPCMSAMIDVVRKEAQEHPNKISFRVTGREEETFPANKSAQVPDASSCGSSAMKHD</sequence>
<gene>
    <name evidence="6" type="ORF">TRITD_4Av1G262080</name>
</gene>
<dbReference type="InterPro" id="IPR044974">
    <property type="entry name" value="Disease_R_plants"/>
</dbReference>
<dbReference type="OMA" id="ISSAIPW"/>
<dbReference type="InterPro" id="IPR032675">
    <property type="entry name" value="LRR_dom_sf"/>
</dbReference>
<protein>
    <recommendedName>
        <fullName evidence="8">NB-ARC domain-containing protein</fullName>
    </recommendedName>
</protein>
<reference evidence="6 7" key="1">
    <citation type="submission" date="2017-09" db="EMBL/GenBank/DDBJ databases">
        <authorList>
            <consortium name="International Durum Wheat Genome Sequencing Consortium (IDWGSC)"/>
            <person name="Milanesi L."/>
        </authorList>
    </citation>
    <scope>NUCLEOTIDE SEQUENCE [LARGE SCALE GENOMIC DNA]</scope>
    <source>
        <strain evidence="7">cv. Svevo</strain>
    </source>
</reference>
<dbReference type="PANTHER" id="PTHR23155">
    <property type="entry name" value="DISEASE RESISTANCE PROTEIN RP"/>
    <property type="match status" value="1"/>
</dbReference>
<dbReference type="Proteomes" id="UP000324705">
    <property type="component" value="Chromosome 4A"/>
</dbReference>
<feature type="domain" description="Disease resistance protein winged helix" evidence="4">
    <location>
        <begin position="123"/>
        <end position="182"/>
    </location>
</feature>
<evidence type="ECO:0000256" key="2">
    <source>
        <dbReference type="ARBA" id="ARBA00022821"/>
    </source>
</evidence>
<dbReference type="GO" id="GO:0098542">
    <property type="term" value="P:defense response to other organism"/>
    <property type="evidence" value="ECO:0007669"/>
    <property type="project" value="TreeGrafter"/>
</dbReference>
<proteinExistence type="predicted"/>
<dbReference type="InterPro" id="IPR055414">
    <property type="entry name" value="LRR_R13L4/SHOC2-like"/>
</dbReference>